<name>A0A127VGT2_9SPHI</name>
<dbReference type="EMBL" id="CP014504">
    <property type="protein sequence ID" value="AMQ00119.1"/>
    <property type="molecule type" value="Genomic_DNA"/>
</dbReference>
<dbReference type="SUPFAM" id="SSF46689">
    <property type="entry name" value="Homeodomain-like"/>
    <property type="match status" value="1"/>
</dbReference>
<dbReference type="Proteomes" id="UP000071561">
    <property type="component" value="Chromosome"/>
</dbReference>
<dbReference type="KEGG" id="pcm:AY601_3248"/>
<gene>
    <name evidence="2" type="ORF">AY601_3248</name>
</gene>
<protein>
    <recommendedName>
        <fullName evidence="4">Transposase</fullName>
    </recommendedName>
</protein>
<evidence type="ECO:0000313" key="3">
    <source>
        <dbReference type="Proteomes" id="UP000071561"/>
    </source>
</evidence>
<dbReference type="RefSeq" id="WP_068402854.1">
    <property type="nucleotide sequence ID" value="NZ_CP014504.1"/>
</dbReference>
<accession>A0A127VGT2</accession>
<dbReference type="InterPro" id="IPR009057">
    <property type="entry name" value="Homeodomain-like_sf"/>
</dbReference>
<keyword evidence="3" id="KW-1185">Reference proteome</keyword>
<dbReference type="AlphaFoldDB" id="A0A127VGT2"/>
<feature type="compositionally biased region" description="Basic residues" evidence="1">
    <location>
        <begin position="121"/>
        <end position="131"/>
    </location>
</feature>
<evidence type="ECO:0000313" key="2">
    <source>
        <dbReference type="EMBL" id="AMQ00119.1"/>
    </source>
</evidence>
<evidence type="ECO:0008006" key="4">
    <source>
        <dbReference type="Google" id="ProtNLM"/>
    </source>
</evidence>
<evidence type="ECO:0000256" key="1">
    <source>
        <dbReference type="SAM" id="MobiDB-lite"/>
    </source>
</evidence>
<reference evidence="2 3" key="1">
    <citation type="submission" date="2016-03" db="EMBL/GenBank/DDBJ databases">
        <title>Complete genome sequence of Pedobacter cryoconitis PAMC 27485.</title>
        <authorList>
            <person name="Lee J."/>
            <person name="Kim O.-S."/>
        </authorList>
    </citation>
    <scope>NUCLEOTIDE SEQUENCE [LARGE SCALE GENOMIC DNA]</scope>
    <source>
        <strain evidence="2 3">PAMC 27485</strain>
    </source>
</reference>
<organism evidence="2 3">
    <name type="scientific">Pedobacter cryoconitis</name>
    <dbReference type="NCBI Taxonomy" id="188932"/>
    <lineage>
        <taxon>Bacteria</taxon>
        <taxon>Pseudomonadati</taxon>
        <taxon>Bacteroidota</taxon>
        <taxon>Sphingobacteriia</taxon>
        <taxon>Sphingobacteriales</taxon>
        <taxon>Sphingobacteriaceae</taxon>
        <taxon>Pedobacter</taxon>
    </lineage>
</organism>
<dbReference type="PATRIC" id="fig|188932.3.peg.3383"/>
<feature type="region of interest" description="Disordered" evidence="1">
    <location>
        <begin position="109"/>
        <end position="131"/>
    </location>
</feature>
<sequence length="131" mass="15234">MKIVRHYSDDFKREVVQHYLSSDDSMQKTADKFKLAVPASVGQWVSKFGGEFRTVVMNKTPENSKIQTPDTHQGMAKRIKELEEALERERLMNLATNKMIDIAERDLNISIRKKSEPNSQRNKRTMSRAKH</sequence>
<proteinExistence type="predicted"/>
<dbReference type="OrthoDB" id="2242978at2"/>